<evidence type="ECO:0000313" key="3">
    <source>
        <dbReference type="Proteomes" id="UP001272137"/>
    </source>
</evidence>
<accession>A0AAW9CQR1</accession>
<feature type="compositionally biased region" description="Basic residues" evidence="1">
    <location>
        <begin position="160"/>
        <end position="172"/>
    </location>
</feature>
<proteinExistence type="predicted"/>
<dbReference type="AlphaFoldDB" id="A0AAW9CQR1"/>
<evidence type="ECO:0000313" key="2">
    <source>
        <dbReference type="EMBL" id="MDW9251132.1"/>
    </source>
</evidence>
<feature type="region of interest" description="Disordered" evidence="1">
    <location>
        <begin position="143"/>
        <end position="189"/>
    </location>
</feature>
<feature type="compositionally biased region" description="Basic and acidic residues" evidence="1">
    <location>
        <begin position="1"/>
        <end position="12"/>
    </location>
</feature>
<feature type="compositionally biased region" description="Pro residues" evidence="1">
    <location>
        <begin position="27"/>
        <end position="37"/>
    </location>
</feature>
<dbReference type="Proteomes" id="UP001272137">
    <property type="component" value="Unassembled WGS sequence"/>
</dbReference>
<feature type="compositionally biased region" description="Basic residues" evidence="1">
    <location>
        <begin position="74"/>
        <end position="93"/>
    </location>
</feature>
<organism evidence="2 3">
    <name type="scientific">Burkholderia thailandensis</name>
    <dbReference type="NCBI Taxonomy" id="57975"/>
    <lineage>
        <taxon>Bacteria</taxon>
        <taxon>Pseudomonadati</taxon>
        <taxon>Pseudomonadota</taxon>
        <taxon>Betaproteobacteria</taxon>
        <taxon>Burkholderiales</taxon>
        <taxon>Burkholderiaceae</taxon>
        <taxon>Burkholderia</taxon>
        <taxon>pseudomallei group</taxon>
    </lineage>
</organism>
<dbReference type="EMBL" id="QXCT01000001">
    <property type="protein sequence ID" value="MDW9251132.1"/>
    <property type="molecule type" value="Genomic_DNA"/>
</dbReference>
<feature type="compositionally biased region" description="Low complexity" evidence="1">
    <location>
        <begin position="13"/>
        <end position="26"/>
    </location>
</feature>
<feature type="compositionally biased region" description="Basic residues" evidence="1">
    <location>
        <begin position="179"/>
        <end position="189"/>
    </location>
</feature>
<name>A0AAW9CQR1_BURTH</name>
<feature type="compositionally biased region" description="Basic and acidic residues" evidence="1">
    <location>
        <begin position="63"/>
        <end position="72"/>
    </location>
</feature>
<evidence type="ECO:0000256" key="1">
    <source>
        <dbReference type="SAM" id="MobiDB-lite"/>
    </source>
</evidence>
<sequence length="189" mass="20299">MAARRSRPDEATQGRPGRRGAAQLAPAPAPVPAPAPAPADADTPPGRAARSHSRRRLRLPGEAARRVAEYWRRSGGRRSMPHRLRRRARRRACRGIAAAAPGPAHERPLPGDARPNGLRAPIGANAIARAAWKINSYDRMSRRKAAPAGARHGDGTGRAARSRISTRARRRAALAGGRRAPHRAAGRRS</sequence>
<feature type="region of interest" description="Disordered" evidence="1">
    <location>
        <begin position="1"/>
        <end position="110"/>
    </location>
</feature>
<feature type="compositionally biased region" description="Basic residues" evidence="1">
    <location>
        <begin position="49"/>
        <end position="58"/>
    </location>
</feature>
<reference evidence="2" key="1">
    <citation type="submission" date="2018-08" db="EMBL/GenBank/DDBJ databases">
        <title>Identification of Burkholderia cepacia strains that express a Burkholderia pseudomallei-like capsular polysaccharide.</title>
        <authorList>
            <person name="Burtnick M.N."/>
            <person name="Vongsouvath M."/>
            <person name="Newton P."/>
            <person name="Wuthiekanun V."/>
            <person name="Limmathurotsakul D."/>
            <person name="Brett P.J."/>
            <person name="Chantratita N."/>
            <person name="Dance D.A."/>
        </authorList>
    </citation>
    <scope>NUCLEOTIDE SEQUENCE</scope>
    <source>
        <strain evidence="2">SBXCC001</strain>
    </source>
</reference>
<comment type="caution">
    <text evidence="2">The sequence shown here is derived from an EMBL/GenBank/DDBJ whole genome shotgun (WGS) entry which is preliminary data.</text>
</comment>
<gene>
    <name evidence="2" type="ORF">C7S16_4620</name>
</gene>
<feature type="compositionally biased region" description="Low complexity" evidence="1">
    <location>
        <begin position="94"/>
        <end position="103"/>
    </location>
</feature>
<protein>
    <submittedName>
        <fullName evidence="2">Uncharacterized protein</fullName>
    </submittedName>
</protein>
<feature type="compositionally biased region" description="Low complexity" evidence="1">
    <location>
        <begin position="38"/>
        <end position="48"/>
    </location>
</feature>